<keyword evidence="3 5" id="KW-0238">DNA-binding</keyword>
<dbReference type="InterPro" id="IPR036271">
    <property type="entry name" value="Tet_transcr_reg_TetR-rel_C_sf"/>
</dbReference>
<dbReference type="PROSITE" id="PS50977">
    <property type="entry name" value="HTH_TETR_2"/>
    <property type="match status" value="1"/>
</dbReference>
<dbReference type="PROSITE" id="PS01081">
    <property type="entry name" value="HTH_TETR_1"/>
    <property type="match status" value="1"/>
</dbReference>
<keyword evidence="1" id="KW-0678">Repressor</keyword>
<dbReference type="InterPro" id="IPR001647">
    <property type="entry name" value="HTH_TetR"/>
</dbReference>
<evidence type="ECO:0000256" key="5">
    <source>
        <dbReference type="PROSITE-ProRule" id="PRU00335"/>
    </source>
</evidence>
<dbReference type="InterPro" id="IPR041586">
    <property type="entry name" value="PsrA_TetR_C"/>
</dbReference>
<feature type="DNA-binding region" description="H-T-H motif" evidence="5">
    <location>
        <begin position="31"/>
        <end position="50"/>
    </location>
</feature>
<dbReference type="SUPFAM" id="SSF48498">
    <property type="entry name" value="Tetracyclin repressor-like, C-terminal domain"/>
    <property type="match status" value="1"/>
</dbReference>
<dbReference type="Pfam" id="PF17939">
    <property type="entry name" value="TetR_C_30"/>
    <property type="match status" value="1"/>
</dbReference>
<accession>A0A840MR32</accession>
<dbReference type="Proteomes" id="UP000575898">
    <property type="component" value="Unassembled WGS sequence"/>
</dbReference>
<evidence type="ECO:0000256" key="1">
    <source>
        <dbReference type="ARBA" id="ARBA00022491"/>
    </source>
</evidence>
<organism evidence="7 8">
    <name type="scientific">Chitinivorax tropicus</name>
    <dbReference type="NCBI Taxonomy" id="714531"/>
    <lineage>
        <taxon>Bacteria</taxon>
        <taxon>Pseudomonadati</taxon>
        <taxon>Pseudomonadota</taxon>
        <taxon>Betaproteobacteria</taxon>
        <taxon>Chitinivorax</taxon>
    </lineage>
</organism>
<evidence type="ECO:0000313" key="7">
    <source>
        <dbReference type="EMBL" id="MBB5018663.1"/>
    </source>
</evidence>
<evidence type="ECO:0000259" key="6">
    <source>
        <dbReference type="PROSITE" id="PS50977"/>
    </source>
</evidence>
<comment type="caution">
    <text evidence="7">The sequence shown here is derived from an EMBL/GenBank/DDBJ whole genome shotgun (WGS) entry which is preliminary data.</text>
</comment>
<dbReference type="SUPFAM" id="SSF46689">
    <property type="entry name" value="Homeodomain-like"/>
    <property type="match status" value="1"/>
</dbReference>
<dbReference type="InterPro" id="IPR009057">
    <property type="entry name" value="Homeodomain-like_sf"/>
</dbReference>
<protein>
    <submittedName>
        <fullName evidence="7">AcrR family transcriptional regulator</fullName>
    </submittedName>
</protein>
<name>A0A840MR32_9PROT</name>
<dbReference type="PRINTS" id="PR00455">
    <property type="entry name" value="HTHTETR"/>
</dbReference>
<sequence>MSVTDTNKDTATRILDAAEVLFVEHGFEATSLRMITQRAEVNLAAVNYHFGSKEVLFQGVVGRRLAPYNQECVQELERAQQEQGETALDVMGIVSAFLRPALRMAKDPAKGGLMFIRLMSRVFSEPHQALREMLPRHYQAVLEAYSTSLKRALPHLSTEEVLWRLHFALGTVFYAFAGNDVVKLFMKSHVPGARDPQQVVSHLLPYVVAGLTAPGQRQSDVGVVSPVMR</sequence>
<evidence type="ECO:0000313" key="8">
    <source>
        <dbReference type="Proteomes" id="UP000575898"/>
    </source>
</evidence>
<dbReference type="Gene3D" id="1.10.357.10">
    <property type="entry name" value="Tetracycline Repressor, domain 2"/>
    <property type="match status" value="1"/>
</dbReference>
<keyword evidence="2" id="KW-0805">Transcription regulation</keyword>
<keyword evidence="8" id="KW-1185">Reference proteome</keyword>
<dbReference type="InterPro" id="IPR050109">
    <property type="entry name" value="HTH-type_TetR-like_transc_reg"/>
</dbReference>
<dbReference type="PANTHER" id="PTHR30055:SF235">
    <property type="entry name" value="TRANSCRIPTIONAL REGULATORY PROTEIN"/>
    <property type="match status" value="1"/>
</dbReference>
<evidence type="ECO:0000256" key="3">
    <source>
        <dbReference type="ARBA" id="ARBA00023125"/>
    </source>
</evidence>
<dbReference type="PANTHER" id="PTHR30055">
    <property type="entry name" value="HTH-TYPE TRANSCRIPTIONAL REGULATOR RUTR"/>
    <property type="match status" value="1"/>
</dbReference>
<proteinExistence type="predicted"/>
<keyword evidence="4" id="KW-0804">Transcription</keyword>
<gene>
    <name evidence="7" type="ORF">HNQ59_001954</name>
</gene>
<dbReference type="AlphaFoldDB" id="A0A840MR32"/>
<dbReference type="GO" id="GO:0000976">
    <property type="term" value="F:transcription cis-regulatory region binding"/>
    <property type="evidence" value="ECO:0007669"/>
    <property type="project" value="TreeGrafter"/>
</dbReference>
<dbReference type="InterPro" id="IPR023772">
    <property type="entry name" value="DNA-bd_HTH_TetR-type_CS"/>
</dbReference>
<evidence type="ECO:0000256" key="4">
    <source>
        <dbReference type="ARBA" id="ARBA00023163"/>
    </source>
</evidence>
<dbReference type="GO" id="GO:0003700">
    <property type="term" value="F:DNA-binding transcription factor activity"/>
    <property type="evidence" value="ECO:0007669"/>
    <property type="project" value="TreeGrafter"/>
</dbReference>
<evidence type="ECO:0000256" key="2">
    <source>
        <dbReference type="ARBA" id="ARBA00023015"/>
    </source>
</evidence>
<feature type="domain" description="HTH tetR-type" evidence="6">
    <location>
        <begin position="8"/>
        <end position="68"/>
    </location>
</feature>
<reference evidence="7 8" key="1">
    <citation type="submission" date="2020-08" db="EMBL/GenBank/DDBJ databases">
        <title>Genomic Encyclopedia of Type Strains, Phase IV (KMG-IV): sequencing the most valuable type-strain genomes for metagenomic binning, comparative biology and taxonomic classification.</title>
        <authorList>
            <person name="Goeker M."/>
        </authorList>
    </citation>
    <scope>NUCLEOTIDE SEQUENCE [LARGE SCALE GENOMIC DNA]</scope>
    <source>
        <strain evidence="7 8">DSM 27165</strain>
    </source>
</reference>
<dbReference type="Pfam" id="PF00440">
    <property type="entry name" value="TetR_N"/>
    <property type="match status" value="1"/>
</dbReference>
<dbReference type="EMBL" id="JACHHY010000010">
    <property type="protein sequence ID" value="MBB5018663.1"/>
    <property type="molecule type" value="Genomic_DNA"/>
</dbReference>
<dbReference type="RefSeq" id="WP_184038279.1">
    <property type="nucleotide sequence ID" value="NZ_JACHHY010000010.1"/>
</dbReference>